<dbReference type="AlphaFoldDB" id="B0RJ31"/>
<gene>
    <name evidence="1" type="primary">pat1</name>
    <name evidence="1" type="ordered locus">pCS0037</name>
</gene>
<dbReference type="Gene3D" id="2.40.10.120">
    <property type="match status" value="1"/>
</dbReference>
<dbReference type="Proteomes" id="UP000001318">
    <property type="component" value="Plasmid pCS1"/>
</dbReference>
<geneLocation type="plasmid" evidence="1 2">
    <name>pCS1</name>
</geneLocation>
<reference evidence="1 2" key="1">
    <citation type="journal article" date="2008" name="J. Bacteriol.">
        <title>Genome of the actinomycete plant pathogen Clavibacter michiganensis subsp. sepedonicus suggests recent niche adaptation.</title>
        <authorList>
            <person name="Bentley S.D."/>
            <person name="Corton C."/>
            <person name="Brown S.E."/>
            <person name="Barron A."/>
            <person name="Clark L."/>
            <person name="Doggett J."/>
            <person name="Harris B."/>
            <person name="Ormond D."/>
            <person name="Quail M.A."/>
            <person name="May G."/>
            <person name="Francis D."/>
            <person name="Knudson D."/>
            <person name="Parkhill J."/>
            <person name="Ishimaru C.A."/>
        </authorList>
    </citation>
    <scope>NUCLEOTIDE SEQUENCE [LARGE SCALE GENOMIC DNA]</scope>
    <source>
        <strain evidence="2">ATCC 33113 / DSM 20744 / JCM 9667 / LMG 2889 / ICMP 2535 / C-1</strain>
    </source>
</reference>
<dbReference type="KEGG" id="cms:pCS0037"/>
<proteinExistence type="predicted"/>
<keyword evidence="1" id="KW-0614">Plasmid</keyword>
<protein>
    <submittedName>
        <fullName evidence="1">Pat1 protein</fullName>
    </submittedName>
</protein>
<dbReference type="Pfam" id="PF13365">
    <property type="entry name" value="Trypsin_2"/>
    <property type="match status" value="1"/>
</dbReference>
<sequence>MLTGTGILSRITPYQRAVRYVATTKHCGGRGAHVRVYDVEVGTVIWESPDTDLSIIRIEPLQTTRRSCYPTSAGIRCTLTSDYEPRARSEVLAVRNRSGQESSVPVAGTKVPDAREIFCTSGYITGIMCNYVSVASPPGLEVENQEVVAETFSTATRTGDSGGPVLGRDMKLIGIIGAAGLPGSGRETYMSYVPMAVLFREQPYYALAM</sequence>
<dbReference type="InterPro" id="IPR009003">
    <property type="entry name" value="Peptidase_S1_PA"/>
</dbReference>
<organism evidence="1 2">
    <name type="scientific">Clavibacter sepedonicus</name>
    <name type="common">Clavibacter michiganensis subsp. sepedonicus</name>
    <dbReference type="NCBI Taxonomy" id="31964"/>
    <lineage>
        <taxon>Bacteria</taxon>
        <taxon>Bacillati</taxon>
        <taxon>Actinomycetota</taxon>
        <taxon>Actinomycetes</taxon>
        <taxon>Micrococcales</taxon>
        <taxon>Microbacteriaceae</taxon>
        <taxon>Clavibacter</taxon>
    </lineage>
</organism>
<dbReference type="RefSeq" id="WP_012296876.1">
    <property type="nucleotide sequence ID" value="NZ_JBPFTY010000030.1"/>
</dbReference>
<dbReference type="EMBL" id="AM849035">
    <property type="protein sequence ID" value="CAQ03220.1"/>
    <property type="molecule type" value="Genomic_DNA"/>
</dbReference>
<accession>B0RJ31</accession>
<evidence type="ECO:0000313" key="2">
    <source>
        <dbReference type="Proteomes" id="UP000001318"/>
    </source>
</evidence>
<name>B0RJ31_CLASE</name>
<keyword evidence="2" id="KW-1185">Reference proteome</keyword>
<evidence type="ECO:0000313" key="1">
    <source>
        <dbReference type="EMBL" id="CAQ03220.1"/>
    </source>
</evidence>
<dbReference type="HOGENOM" id="CLU_060967_0_0_11"/>
<dbReference type="SUPFAM" id="SSF50494">
    <property type="entry name" value="Trypsin-like serine proteases"/>
    <property type="match status" value="1"/>
</dbReference>